<reference evidence="1 2" key="1">
    <citation type="journal article" date="2023" name="BMC Biol.">
        <title>The compact genome of the sponge Oopsacas minuta (Hexactinellida) is lacking key metazoan core genes.</title>
        <authorList>
            <person name="Santini S."/>
            <person name="Schenkelaars Q."/>
            <person name="Jourda C."/>
            <person name="Duchesne M."/>
            <person name="Belahbib H."/>
            <person name="Rocher C."/>
            <person name="Selva M."/>
            <person name="Riesgo A."/>
            <person name="Vervoort M."/>
            <person name="Leys S.P."/>
            <person name="Kodjabachian L."/>
            <person name="Le Bivic A."/>
            <person name="Borchiellini C."/>
            <person name="Claverie J.M."/>
            <person name="Renard E."/>
        </authorList>
    </citation>
    <scope>NUCLEOTIDE SEQUENCE [LARGE SCALE GENOMIC DNA]</scope>
    <source>
        <strain evidence="1">SPO-2</strain>
    </source>
</reference>
<dbReference type="Proteomes" id="UP001165289">
    <property type="component" value="Unassembled WGS sequence"/>
</dbReference>
<accession>A0AAV7KLP2</accession>
<protein>
    <submittedName>
        <fullName evidence="1">Uncharacterized protein</fullName>
    </submittedName>
</protein>
<dbReference type="EMBL" id="JAKMXF010000005">
    <property type="protein sequence ID" value="KAI6661830.1"/>
    <property type="molecule type" value="Genomic_DNA"/>
</dbReference>
<evidence type="ECO:0000313" key="2">
    <source>
        <dbReference type="Proteomes" id="UP001165289"/>
    </source>
</evidence>
<comment type="caution">
    <text evidence="1">The sequence shown here is derived from an EMBL/GenBank/DDBJ whole genome shotgun (WGS) entry which is preliminary data.</text>
</comment>
<gene>
    <name evidence="1" type="ORF">LOD99_9782</name>
</gene>
<evidence type="ECO:0000313" key="1">
    <source>
        <dbReference type="EMBL" id="KAI6661830.1"/>
    </source>
</evidence>
<name>A0AAV7KLP2_9METZ</name>
<organism evidence="1 2">
    <name type="scientific">Oopsacas minuta</name>
    <dbReference type="NCBI Taxonomy" id="111878"/>
    <lineage>
        <taxon>Eukaryota</taxon>
        <taxon>Metazoa</taxon>
        <taxon>Porifera</taxon>
        <taxon>Hexactinellida</taxon>
        <taxon>Hexasterophora</taxon>
        <taxon>Lyssacinosida</taxon>
        <taxon>Leucopsacidae</taxon>
        <taxon>Oopsacas</taxon>
    </lineage>
</organism>
<keyword evidence="2" id="KW-1185">Reference proteome</keyword>
<sequence>MAHFKPIKMHTVPSSFGVMQLKVFYQSIVVDADTCITWLQDNGLLVRGMFCKCGLVSVLGKFLGVAEDRIRCPERNCRKVASLRIGSFCEVFNFPLINLLEFMYLWAKEIISTDVLVENLGWATATITDWKNFIRHLFERSFWQLLSP</sequence>
<dbReference type="AlphaFoldDB" id="A0AAV7KLP2"/>
<proteinExistence type="predicted"/>